<dbReference type="Gene3D" id="3.30.420.10">
    <property type="entry name" value="Ribonuclease H-like superfamily/Ribonuclease H"/>
    <property type="match status" value="1"/>
</dbReference>
<dbReference type="InterPro" id="IPR036397">
    <property type="entry name" value="RNaseH_sf"/>
</dbReference>
<keyword evidence="5" id="KW-1185">Reference proteome</keyword>
<feature type="region of interest" description="Disordered" evidence="2">
    <location>
        <begin position="399"/>
        <end position="452"/>
    </location>
</feature>
<dbReference type="PANTHER" id="PTHR42648:SF18">
    <property type="entry name" value="RETROTRANSPOSON, UNCLASSIFIED-LIKE PROTEIN"/>
    <property type="match status" value="1"/>
</dbReference>
<organism evidence="4 5">
    <name type="scientific">Tanacetum coccineum</name>
    <dbReference type="NCBI Taxonomy" id="301880"/>
    <lineage>
        <taxon>Eukaryota</taxon>
        <taxon>Viridiplantae</taxon>
        <taxon>Streptophyta</taxon>
        <taxon>Embryophyta</taxon>
        <taxon>Tracheophyta</taxon>
        <taxon>Spermatophyta</taxon>
        <taxon>Magnoliopsida</taxon>
        <taxon>eudicotyledons</taxon>
        <taxon>Gunneridae</taxon>
        <taxon>Pentapetalae</taxon>
        <taxon>asterids</taxon>
        <taxon>campanulids</taxon>
        <taxon>Asterales</taxon>
        <taxon>Asteraceae</taxon>
        <taxon>Asteroideae</taxon>
        <taxon>Anthemideae</taxon>
        <taxon>Anthemidinae</taxon>
        <taxon>Tanacetum</taxon>
    </lineage>
</organism>
<evidence type="ECO:0000313" key="4">
    <source>
        <dbReference type="EMBL" id="GJT45384.1"/>
    </source>
</evidence>
<sequence>MVDRKRRQIAEQKAKARRDRPMSQAGQRDFMRTFIKNQSSAVYNKGWTMTYVKSLSADRLKETSNNNVSDSCAQSVEIDRLKQTLSEHLKEKESLMQTVTLLKNNFKKEESRKIDREIVLEKKIKQLDNINSVNSPEPTLSSRPTKVEVPKELPKVSMVSDEFEDNAYVLSPKRKTRSQRVEKMRIKVIKKLKERIKSLSGKMNEDKIKKDLEKIETINIKLDHRVSKLIAENEHLKQTYKQLYDSIKPARIRSKEQYLKDDLRKLKGKVLVDNDVTKHPSDPELLKIDVEPITPKLLNKKIAHSTYIKHTQEEATVLRDLVEHVNSKYPLDHSLKSTCRYAKLIQELLTHINKTCPSVNNADGKLVAVTPKNKDKRVRFTKPVISSRYTITKTASTSNLVSNKPMSSSTGVKLSTSACGSQPSGNTKKDKNRQTPSSTHKNKVEAHPRKVESGLKNKACIVKPKGTAYMQHSKLNANSELKCVKCNGCMLSDNHDLCVLDFINNVNAGNKSKSVKQSSKRIVWKLTGKVITTTTEVPLRKPTALENETPKLVVTLVYSRKPRKSRNNVPISKSKVVQIVLWYLDSGCSKHMTRDLKARHGLVRGLPKLKFEKDHLCSACAMEKSKKKSHKPKSEEINQEKLYLLHMDLCGPMRVASVNGKKYILVIFDDYSPFTWVKYLRSKDEALDFIIKFLKMIQVRLKVHVRRIRTDNGTEFVNQTLRKYYEKVGISHETSVAHSL</sequence>
<comment type="caution">
    <text evidence="4">The sequence shown here is derived from an EMBL/GenBank/DDBJ whole genome shotgun (WGS) entry which is preliminary data.</text>
</comment>
<dbReference type="EMBL" id="BQNB010015896">
    <property type="protein sequence ID" value="GJT45384.1"/>
    <property type="molecule type" value="Genomic_DNA"/>
</dbReference>
<evidence type="ECO:0000256" key="2">
    <source>
        <dbReference type="SAM" id="MobiDB-lite"/>
    </source>
</evidence>
<proteinExistence type="predicted"/>
<feature type="compositionally biased region" description="Basic and acidic residues" evidence="2">
    <location>
        <begin position="442"/>
        <end position="452"/>
    </location>
</feature>
<accession>A0ABQ5E4E5</accession>
<dbReference type="Pfam" id="PF00665">
    <property type="entry name" value="rve"/>
    <property type="match status" value="1"/>
</dbReference>
<dbReference type="InterPro" id="IPR012337">
    <property type="entry name" value="RNaseH-like_sf"/>
</dbReference>
<feature type="compositionally biased region" description="Polar residues" evidence="2">
    <location>
        <begin position="399"/>
        <end position="426"/>
    </location>
</feature>
<keyword evidence="1" id="KW-0175">Coiled coil</keyword>
<dbReference type="PROSITE" id="PS50994">
    <property type="entry name" value="INTEGRASE"/>
    <property type="match status" value="1"/>
</dbReference>
<dbReference type="InterPro" id="IPR001584">
    <property type="entry name" value="Integrase_cat-core"/>
</dbReference>
<dbReference type="InterPro" id="IPR039537">
    <property type="entry name" value="Retrotran_Ty1/copia-like"/>
</dbReference>
<reference evidence="4" key="2">
    <citation type="submission" date="2022-01" db="EMBL/GenBank/DDBJ databases">
        <authorList>
            <person name="Yamashiro T."/>
            <person name="Shiraishi A."/>
            <person name="Satake H."/>
            <person name="Nakayama K."/>
        </authorList>
    </citation>
    <scope>NUCLEOTIDE SEQUENCE</scope>
</reference>
<name>A0ABQ5E4E5_9ASTR</name>
<evidence type="ECO:0000313" key="5">
    <source>
        <dbReference type="Proteomes" id="UP001151760"/>
    </source>
</evidence>
<protein>
    <submittedName>
        <fullName evidence="4">Retrovirus-related pol polyprotein from transposon TNT 1-94</fullName>
    </submittedName>
</protein>
<feature type="domain" description="Integrase catalytic" evidence="3">
    <location>
        <begin position="628"/>
        <end position="740"/>
    </location>
</feature>
<feature type="coiled-coil region" evidence="1">
    <location>
        <begin position="78"/>
        <end position="105"/>
    </location>
</feature>
<dbReference type="PANTHER" id="PTHR42648">
    <property type="entry name" value="TRANSPOSASE, PUTATIVE-RELATED"/>
    <property type="match status" value="1"/>
</dbReference>
<gene>
    <name evidence="4" type="ORF">Tco_0954099</name>
</gene>
<dbReference type="SUPFAM" id="SSF53098">
    <property type="entry name" value="Ribonuclease H-like"/>
    <property type="match status" value="1"/>
</dbReference>
<feature type="compositionally biased region" description="Basic and acidic residues" evidence="2">
    <location>
        <begin position="1"/>
        <end position="14"/>
    </location>
</feature>
<reference evidence="4" key="1">
    <citation type="journal article" date="2022" name="Int. J. Mol. Sci.">
        <title>Draft Genome of Tanacetum Coccineum: Genomic Comparison of Closely Related Tanacetum-Family Plants.</title>
        <authorList>
            <person name="Yamashiro T."/>
            <person name="Shiraishi A."/>
            <person name="Nakayama K."/>
            <person name="Satake H."/>
        </authorList>
    </citation>
    <scope>NUCLEOTIDE SEQUENCE</scope>
</reference>
<dbReference type="Proteomes" id="UP001151760">
    <property type="component" value="Unassembled WGS sequence"/>
</dbReference>
<evidence type="ECO:0000256" key="1">
    <source>
        <dbReference type="SAM" id="Coils"/>
    </source>
</evidence>
<feature type="region of interest" description="Disordered" evidence="2">
    <location>
        <begin position="1"/>
        <end position="26"/>
    </location>
</feature>
<evidence type="ECO:0000259" key="3">
    <source>
        <dbReference type="PROSITE" id="PS50994"/>
    </source>
</evidence>